<dbReference type="Pfam" id="PF00999">
    <property type="entry name" value="Na_H_Exchanger"/>
    <property type="match status" value="1"/>
</dbReference>
<feature type="transmembrane region" description="Helical" evidence="5">
    <location>
        <begin position="378"/>
        <end position="396"/>
    </location>
</feature>
<dbReference type="InterPro" id="IPR006153">
    <property type="entry name" value="Cation/H_exchanger_TM"/>
</dbReference>
<feature type="transmembrane region" description="Helical" evidence="5">
    <location>
        <begin position="161"/>
        <end position="182"/>
    </location>
</feature>
<organism evidence="7 8">
    <name type="scientific">Spirochaeta isovalerica</name>
    <dbReference type="NCBI Taxonomy" id="150"/>
    <lineage>
        <taxon>Bacteria</taxon>
        <taxon>Pseudomonadati</taxon>
        <taxon>Spirochaetota</taxon>
        <taxon>Spirochaetia</taxon>
        <taxon>Spirochaetales</taxon>
        <taxon>Spirochaetaceae</taxon>
        <taxon>Spirochaeta</taxon>
    </lineage>
</organism>
<feature type="transmembrane region" description="Helical" evidence="5">
    <location>
        <begin position="15"/>
        <end position="33"/>
    </location>
</feature>
<dbReference type="GO" id="GO:0015297">
    <property type="term" value="F:antiporter activity"/>
    <property type="evidence" value="ECO:0007669"/>
    <property type="project" value="InterPro"/>
</dbReference>
<evidence type="ECO:0000256" key="3">
    <source>
        <dbReference type="ARBA" id="ARBA00022989"/>
    </source>
</evidence>
<feature type="domain" description="Cation/H+ exchanger transmembrane" evidence="6">
    <location>
        <begin position="31"/>
        <end position="404"/>
    </location>
</feature>
<feature type="transmembrane region" description="Helical" evidence="5">
    <location>
        <begin position="69"/>
        <end position="88"/>
    </location>
</feature>
<feature type="transmembrane region" description="Helical" evidence="5">
    <location>
        <begin position="45"/>
        <end position="63"/>
    </location>
</feature>
<feature type="transmembrane region" description="Helical" evidence="5">
    <location>
        <begin position="202"/>
        <end position="224"/>
    </location>
</feature>
<dbReference type="InterPro" id="IPR038770">
    <property type="entry name" value="Na+/solute_symporter_sf"/>
</dbReference>
<dbReference type="GO" id="GO:0016020">
    <property type="term" value="C:membrane"/>
    <property type="evidence" value="ECO:0007669"/>
    <property type="project" value="UniProtKB-SubCell"/>
</dbReference>
<gene>
    <name evidence="7" type="ORF">HNR50_003742</name>
</gene>
<feature type="transmembrane region" description="Helical" evidence="5">
    <location>
        <begin position="312"/>
        <end position="335"/>
    </location>
</feature>
<evidence type="ECO:0000256" key="2">
    <source>
        <dbReference type="ARBA" id="ARBA00022692"/>
    </source>
</evidence>
<dbReference type="PANTHER" id="PTHR43021:SF2">
    <property type="entry name" value="CATION_H+ EXCHANGER DOMAIN-CONTAINING PROTEIN"/>
    <property type="match status" value="1"/>
</dbReference>
<protein>
    <submittedName>
        <fullName evidence="7">Kef-type K+ transport system membrane component KefB</fullName>
    </submittedName>
</protein>
<dbReference type="GO" id="GO:1902600">
    <property type="term" value="P:proton transmembrane transport"/>
    <property type="evidence" value="ECO:0007669"/>
    <property type="project" value="InterPro"/>
</dbReference>
<keyword evidence="3 5" id="KW-1133">Transmembrane helix</keyword>
<dbReference type="EMBL" id="JACHGJ010000009">
    <property type="protein sequence ID" value="MBB6482054.1"/>
    <property type="molecule type" value="Genomic_DNA"/>
</dbReference>
<accession>A0A841R9N0</accession>
<sequence length="416" mass="44881">MNLIIEDFFEFKELLSQHSLFIIGLLLVFGYFLGKLADKVKLPEITGYIISGLLMGDAVFQMIPHDSELTIVTDVALALIALTIGGEFSLSKLKVMGREVMILTIFQILLTYAVVSISLVIFKLELPFALLMGAIATATAPAATVAIVQSLRAHGRFIDRLYGIVAMDDAGAVIVFSVSFAIATGMLSPREAASGHGASLLIFHAFTEIVFSLLLGALFGFFIHKSTRKHTNTGEILILTLALVLLETALALFFHLSPLLSNMAAGAVLINISPRNHRIFRTLEPLSPPVYALFFIIAGTELNPSALMKKEILLLGAVFIVSRAIAKYSGINLGARAAGSAHNIRKYLGFCMLPQAGVAIGLVLMIQTSPVILALPEAEQATISLMVNIVLLSVFFNELTGPPLSKFAIIHAMEEE</sequence>
<comment type="caution">
    <text evidence="7">The sequence shown here is derived from an EMBL/GenBank/DDBJ whole genome shotgun (WGS) entry which is preliminary data.</text>
</comment>
<feature type="transmembrane region" description="Helical" evidence="5">
    <location>
        <begin position="128"/>
        <end position="149"/>
    </location>
</feature>
<evidence type="ECO:0000313" key="7">
    <source>
        <dbReference type="EMBL" id="MBB6482054.1"/>
    </source>
</evidence>
<dbReference type="Gene3D" id="1.20.1530.20">
    <property type="match status" value="1"/>
</dbReference>
<feature type="transmembrane region" description="Helical" evidence="5">
    <location>
        <begin position="347"/>
        <end position="366"/>
    </location>
</feature>
<evidence type="ECO:0000256" key="5">
    <source>
        <dbReference type="SAM" id="Phobius"/>
    </source>
</evidence>
<dbReference type="PANTHER" id="PTHR43021">
    <property type="entry name" value="NA(+)/H(+) ANTIPORTER-RELATED"/>
    <property type="match status" value="1"/>
</dbReference>
<evidence type="ECO:0000259" key="6">
    <source>
        <dbReference type="Pfam" id="PF00999"/>
    </source>
</evidence>
<comment type="subcellular location">
    <subcellularLocation>
        <location evidence="1">Membrane</location>
        <topology evidence="1">Multi-pass membrane protein</topology>
    </subcellularLocation>
</comment>
<evidence type="ECO:0000313" key="8">
    <source>
        <dbReference type="Proteomes" id="UP000587760"/>
    </source>
</evidence>
<feature type="transmembrane region" description="Helical" evidence="5">
    <location>
        <begin position="236"/>
        <end position="256"/>
    </location>
</feature>
<name>A0A841R9N0_9SPIO</name>
<dbReference type="AlphaFoldDB" id="A0A841R9N0"/>
<evidence type="ECO:0000256" key="1">
    <source>
        <dbReference type="ARBA" id="ARBA00004141"/>
    </source>
</evidence>
<keyword evidence="4 5" id="KW-0472">Membrane</keyword>
<dbReference type="Proteomes" id="UP000587760">
    <property type="component" value="Unassembled WGS sequence"/>
</dbReference>
<reference evidence="7 8" key="1">
    <citation type="submission" date="2020-08" db="EMBL/GenBank/DDBJ databases">
        <title>Genomic Encyclopedia of Type Strains, Phase IV (KMG-IV): sequencing the most valuable type-strain genomes for metagenomic binning, comparative biology and taxonomic classification.</title>
        <authorList>
            <person name="Goeker M."/>
        </authorList>
    </citation>
    <scope>NUCLEOTIDE SEQUENCE [LARGE SCALE GENOMIC DNA]</scope>
    <source>
        <strain evidence="7 8">DSM 2461</strain>
    </source>
</reference>
<feature type="transmembrane region" description="Helical" evidence="5">
    <location>
        <begin position="100"/>
        <end position="122"/>
    </location>
</feature>
<proteinExistence type="predicted"/>
<keyword evidence="2 5" id="KW-0812">Transmembrane</keyword>
<evidence type="ECO:0000256" key="4">
    <source>
        <dbReference type="ARBA" id="ARBA00023136"/>
    </source>
</evidence>
<keyword evidence="8" id="KW-1185">Reference proteome</keyword>
<dbReference type="RefSeq" id="WP_184748290.1">
    <property type="nucleotide sequence ID" value="NZ_JACHGJ010000009.1"/>
</dbReference>